<keyword evidence="3" id="KW-0964">Secreted</keyword>
<evidence type="ECO:0000313" key="6">
    <source>
        <dbReference type="Ensembl" id="ENSSTOP00000023965.2"/>
    </source>
</evidence>
<dbReference type="eggNOG" id="ENOG502TDZD">
    <property type="taxonomic scope" value="Eukaryota"/>
</dbReference>
<dbReference type="Gene3D" id="2.40.128.20">
    <property type="match status" value="1"/>
</dbReference>
<dbReference type="InterPro" id="IPR002345">
    <property type="entry name" value="Lipocalin"/>
</dbReference>
<evidence type="ECO:0000256" key="3">
    <source>
        <dbReference type="ARBA" id="ARBA00022525"/>
    </source>
</evidence>
<dbReference type="HOGENOM" id="CLU_094061_4_2_1"/>
<dbReference type="InterPro" id="IPR002448">
    <property type="entry name" value="OBP-like"/>
</dbReference>
<dbReference type="FunCoup" id="I3NHW8">
    <property type="interactions" value="52"/>
</dbReference>
<sequence length="204" mass="23497">MPSCQYYIKRNQTRSLQSLIYPDLLKDRKTDLIKMRTFLLALGFALICASSQFDPEEINGDWRSILMGANNVEKIEQGGDLRVHLRHLECVDECDKLLITFYLKLNGECQKFSVEGIKGANEVYETDFSGDNYFQIKYVRSRIILFYNKNVDADGKVTYATLIAAKEESLSEEQKKKFEELTVEKNIPTENIRNVIETDDCPAV</sequence>
<dbReference type="InParanoid" id="I3NHW8"/>
<dbReference type="EMBL" id="AGTP01084538">
    <property type="status" value="NOT_ANNOTATED_CDS"/>
    <property type="molecule type" value="Genomic_DNA"/>
</dbReference>
<dbReference type="GO" id="GO:0005615">
    <property type="term" value="C:extracellular space"/>
    <property type="evidence" value="ECO:0007669"/>
    <property type="project" value="TreeGrafter"/>
</dbReference>
<dbReference type="PROSITE" id="PS00213">
    <property type="entry name" value="LIPOCALIN"/>
    <property type="match status" value="1"/>
</dbReference>
<protein>
    <recommendedName>
        <fullName evidence="5">Lipocalin/cytosolic fatty-acid binding domain-containing protein</fullName>
    </recommendedName>
</protein>
<dbReference type="GO" id="GO:0005549">
    <property type="term" value="F:odorant binding"/>
    <property type="evidence" value="ECO:0007669"/>
    <property type="project" value="TreeGrafter"/>
</dbReference>
<evidence type="ECO:0000256" key="4">
    <source>
        <dbReference type="RuleBase" id="RU003695"/>
    </source>
</evidence>
<feature type="domain" description="Lipocalin/cytosolic fatty-acid binding" evidence="5">
    <location>
        <begin position="59"/>
        <end position="199"/>
    </location>
</feature>
<reference evidence="7" key="1">
    <citation type="submission" date="2011-11" db="EMBL/GenBank/DDBJ databases">
        <title>The Draft Genome of Spermophilus tridecemlineatus.</title>
        <authorList>
            <consortium name="The Broad Institute Genome Assembly &amp; Analysis Group"/>
            <consortium name="Computational R&amp;D Group"/>
            <consortium name="and Sequencing Platform"/>
            <person name="Di Palma F."/>
            <person name="Alfoldi J."/>
            <person name="Johnson J."/>
            <person name="Berlin A."/>
            <person name="Gnerre S."/>
            <person name="Jaffe D."/>
            <person name="MacCallum I."/>
            <person name="Young S."/>
            <person name="Walker B.J."/>
            <person name="Lindblad-Toh K."/>
        </authorList>
    </citation>
    <scope>NUCLEOTIDE SEQUENCE [LARGE SCALE GENOMIC DNA]</scope>
</reference>
<dbReference type="GeneTree" id="ENSGT01050000244868"/>
<dbReference type="Ensembl" id="ENSSTOT00000019754.2">
    <property type="protein sequence ID" value="ENSSTOP00000023965.2"/>
    <property type="gene ID" value="ENSSTOG00000020714.2"/>
</dbReference>
<proteinExistence type="inferred from homology"/>
<dbReference type="SUPFAM" id="SSF50814">
    <property type="entry name" value="Lipocalins"/>
    <property type="match status" value="1"/>
</dbReference>
<dbReference type="InterPro" id="IPR012674">
    <property type="entry name" value="Calycin"/>
</dbReference>
<dbReference type="PANTHER" id="PTHR11430:SF89">
    <property type="entry name" value="ALLERGEN BOS D 2"/>
    <property type="match status" value="1"/>
</dbReference>
<comment type="similarity">
    <text evidence="2 4">Belongs to the calycin superfamily. Lipocalin family.</text>
</comment>
<dbReference type="EMBL" id="AGTP01084537">
    <property type="status" value="NOT_ANNOTATED_CDS"/>
    <property type="molecule type" value="Genomic_DNA"/>
</dbReference>
<evidence type="ECO:0000259" key="5">
    <source>
        <dbReference type="Pfam" id="PF00061"/>
    </source>
</evidence>
<dbReference type="PRINTS" id="PR01173">
    <property type="entry name" value="ODORANTBNDNG"/>
</dbReference>
<dbReference type="InterPro" id="IPR022272">
    <property type="entry name" value="Lipocalin_CS"/>
</dbReference>
<dbReference type="AlphaFoldDB" id="I3NHW8"/>
<organism evidence="6 7">
    <name type="scientific">Ictidomys tridecemlineatus</name>
    <name type="common">Thirteen-lined ground squirrel</name>
    <name type="synonym">Spermophilus tridecemlineatus</name>
    <dbReference type="NCBI Taxonomy" id="43179"/>
    <lineage>
        <taxon>Eukaryota</taxon>
        <taxon>Metazoa</taxon>
        <taxon>Chordata</taxon>
        <taxon>Craniata</taxon>
        <taxon>Vertebrata</taxon>
        <taxon>Euteleostomi</taxon>
        <taxon>Mammalia</taxon>
        <taxon>Eutheria</taxon>
        <taxon>Euarchontoglires</taxon>
        <taxon>Glires</taxon>
        <taxon>Rodentia</taxon>
        <taxon>Sciuromorpha</taxon>
        <taxon>Sciuridae</taxon>
        <taxon>Xerinae</taxon>
        <taxon>Marmotini</taxon>
        <taxon>Ictidomys</taxon>
    </lineage>
</organism>
<dbReference type="Proteomes" id="UP000005215">
    <property type="component" value="Unassembled WGS sequence"/>
</dbReference>
<evidence type="ECO:0000313" key="7">
    <source>
        <dbReference type="Proteomes" id="UP000005215"/>
    </source>
</evidence>
<dbReference type="GO" id="GO:0036094">
    <property type="term" value="F:small molecule binding"/>
    <property type="evidence" value="ECO:0007669"/>
    <property type="project" value="InterPro"/>
</dbReference>
<evidence type="ECO:0000256" key="2">
    <source>
        <dbReference type="ARBA" id="ARBA00006889"/>
    </source>
</evidence>
<accession>I3NHW8</accession>
<reference evidence="6" key="3">
    <citation type="submission" date="2025-09" db="UniProtKB">
        <authorList>
            <consortium name="Ensembl"/>
        </authorList>
    </citation>
    <scope>IDENTIFICATION</scope>
</reference>
<dbReference type="PANTHER" id="PTHR11430">
    <property type="entry name" value="LIPOCALIN"/>
    <property type="match status" value="1"/>
</dbReference>
<dbReference type="InterPro" id="IPR000566">
    <property type="entry name" value="Lipocln_cytosolic_FA-bd_dom"/>
</dbReference>
<name>I3NHW8_ICTTR</name>
<comment type="subcellular location">
    <subcellularLocation>
        <location evidence="1">Secreted</location>
    </subcellularLocation>
</comment>
<reference evidence="6" key="2">
    <citation type="submission" date="2025-08" db="UniProtKB">
        <authorList>
            <consortium name="Ensembl"/>
        </authorList>
    </citation>
    <scope>IDENTIFICATION</scope>
</reference>
<dbReference type="Pfam" id="PF00061">
    <property type="entry name" value="Lipocalin"/>
    <property type="match status" value="1"/>
</dbReference>
<keyword evidence="7" id="KW-1185">Reference proteome</keyword>
<evidence type="ECO:0000256" key="1">
    <source>
        <dbReference type="ARBA" id="ARBA00004613"/>
    </source>
</evidence>